<dbReference type="GO" id="GO:0008380">
    <property type="term" value="P:RNA splicing"/>
    <property type="evidence" value="ECO:0000318"/>
    <property type="project" value="GO_Central"/>
</dbReference>
<dbReference type="InterPro" id="IPR002885">
    <property type="entry name" value="PPR_rpt"/>
</dbReference>
<keyword evidence="1" id="KW-0677">Repeat</keyword>
<feature type="repeat" description="PPR" evidence="2">
    <location>
        <begin position="252"/>
        <end position="286"/>
    </location>
</feature>
<dbReference type="InterPro" id="IPR044578">
    <property type="entry name" value="BIR6-like"/>
</dbReference>
<evidence type="ECO:0000256" key="2">
    <source>
        <dbReference type="PROSITE-ProRule" id="PRU00708"/>
    </source>
</evidence>
<name>A0A0K9NL38_ZOSMR</name>
<dbReference type="AlphaFoldDB" id="A0A0K9NL38"/>
<evidence type="ECO:0000313" key="4">
    <source>
        <dbReference type="Proteomes" id="UP000036987"/>
    </source>
</evidence>
<proteinExistence type="predicted"/>
<dbReference type="PANTHER" id="PTHR47003">
    <property type="entry name" value="OS01G0970900 PROTEIN"/>
    <property type="match status" value="1"/>
</dbReference>
<dbReference type="GO" id="GO:0003729">
    <property type="term" value="F:mRNA binding"/>
    <property type="evidence" value="ECO:0000318"/>
    <property type="project" value="GO_Central"/>
</dbReference>
<dbReference type="GO" id="GO:0005739">
    <property type="term" value="C:mitochondrion"/>
    <property type="evidence" value="ECO:0000318"/>
    <property type="project" value="GO_Central"/>
</dbReference>
<dbReference type="Pfam" id="PF13041">
    <property type="entry name" value="PPR_2"/>
    <property type="match status" value="1"/>
</dbReference>
<dbReference type="STRING" id="29655.A0A0K9NL38"/>
<evidence type="ECO:0000313" key="3">
    <source>
        <dbReference type="EMBL" id="KMZ56670.1"/>
    </source>
</evidence>
<feature type="repeat" description="PPR" evidence="2">
    <location>
        <begin position="394"/>
        <end position="428"/>
    </location>
</feature>
<comment type="caution">
    <text evidence="3">The sequence shown here is derived from an EMBL/GenBank/DDBJ whole genome shotgun (WGS) entry which is preliminary data.</text>
</comment>
<dbReference type="PROSITE" id="PS51375">
    <property type="entry name" value="PPR"/>
    <property type="match status" value="5"/>
</dbReference>
<organism evidence="3 4">
    <name type="scientific">Zostera marina</name>
    <name type="common">Eelgrass</name>
    <dbReference type="NCBI Taxonomy" id="29655"/>
    <lineage>
        <taxon>Eukaryota</taxon>
        <taxon>Viridiplantae</taxon>
        <taxon>Streptophyta</taxon>
        <taxon>Embryophyta</taxon>
        <taxon>Tracheophyta</taxon>
        <taxon>Spermatophyta</taxon>
        <taxon>Magnoliopsida</taxon>
        <taxon>Liliopsida</taxon>
        <taxon>Zosteraceae</taxon>
        <taxon>Zostera</taxon>
    </lineage>
</organism>
<feature type="repeat" description="PPR" evidence="2">
    <location>
        <begin position="468"/>
        <end position="502"/>
    </location>
</feature>
<dbReference type="NCBIfam" id="TIGR00756">
    <property type="entry name" value="PPR"/>
    <property type="match status" value="5"/>
</dbReference>
<sequence>MFSVSSTSAVFRRILLSTTVSAFSRSREIVLFSTSVETPIPPSSTTINHDSFLYALKKLEHHPDKALAFFNHASAIPSFKPNSTFYIRLLRALAHKDFMKHFWSVAKRMEKDGWSIDDGSYFSILVSLKNQKLISDATQLTQFVSRKKEEAIVSTIVNAIVGVDDFWENEVANIGLVLSDSAVVEVLRELKTHRCPSKALEFFRWVERRNPLDYKHGSSSYNLMLRVLVMNDSSEDFWAMLTEMQLKGIELDIDTYVKILRIFMKNKRLEDAVSLYEHMMDSPYEPAIHDCGLLLRQISLYDTPNLDLVSRVVSKYEAKGHTKSKIVYDGILRSLTKHGSFEKASEVIVKMKSEGFEPDNITYSQLVFGLCKFNRLDDACKVLDTLELSGCLPDVTTWTVLIEGYFSKGEVDSALSCLTNMVSKNCEPDGMLLDVTVKGLCKANRVTDAHVLFLKMGECSRNNNLKPRQATFKHLIEKLLDERKLEEALELLILMKKHKLPPFAEPFPPYISKFGTVNNAMDFLRHLNSKDSPSPPAYLILFKAFFKEGRFSEAQDLLYKSPHHIRKYSAITKLFGSLESKNSI</sequence>
<feature type="repeat" description="PPR" evidence="2">
    <location>
        <begin position="324"/>
        <end position="358"/>
    </location>
</feature>
<dbReference type="Pfam" id="PF13812">
    <property type="entry name" value="PPR_3"/>
    <property type="match status" value="1"/>
</dbReference>
<accession>A0A0K9NL38</accession>
<protein>
    <submittedName>
        <fullName evidence="3">Glutathione synthase</fullName>
    </submittedName>
</protein>
<dbReference type="OMA" id="FWDLIQE"/>
<evidence type="ECO:0000256" key="1">
    <source>
        <dbReference type="ARBA" id="ARBA00022737"/>
    </source>
</evidence>
<dbReference type="Gene3D" id="1.25.40.10">
    <property type="entry name" value="Tetratricopeptide repeat domain"/>
    <property type="match status" value="4"/>
</dbReference>
<dbReference type="EMBL" id="LFYR01002147">
    <property type="protein sequence ID" value="KMZ56670.1"/>
    <property type="molecule type" value="Genomic_DNA"/>
</dbReference>
<dbReference type="OrthoDB" id="185373at2759"/>
<reference evidence="4" key="1">
    <citation type="journal article" date="2016" name="Nature">
        <title>The genome of the seagrass Zostera marina reveals angiosperm adaptation to the sea.</title>
        <authorList>
            <person name="Olsen J.L."/>
            <person name="Rouze P."/>
            <person name="Verhelst B."/>
            <person name="Lin Y.-C."/>
            <person name="Bayer T."/>
            <person name="Collen J."/>
            <person name="Dattolo E."/>
            <person name="De Paoli E."/>
            <person name="Dittami S."/>
            <person name="Maumus F."/>
            <person name="Michel G."/>
            <person name="Kersting A."/>
            <person name="Lauritano C."/>
            <person name="Lohaus R."/>
            <person name="Toepel M."/>
            <person name="Tonon T."/>
            <person name="Vanneste K."/>
            <person name="Amirebrahimi M."/>
            <person name="Brakel J."/>
            <person name="Bostroem C."/>
            <person name="Chovatia M."/>
            <person name="Grimwood J."/>
            <person name="Jenkins J.W."/>
            <person name="Jueterbock A."/>
            <person name="Mraz A."/>
            <person name="Stam W.T."/>
            <person name="Tice H."/>
            <person name="Bornberg-Bauer E."/>
            <person name="Green P.J."/>
            <person name="Pearson G.A."/>
            <person name="Procaccini G."/>
            <person name="Duarte C.M."/>
            <person name="Schmutz J."/>
            <person name="Reusch T.B.H."/>
            <person name="Van de Peer Y."/>
        </authorList>
    </citation>
    <scope>NUCLEOTIDE SEQUENCE [LARGE SCALE GENOMIC DNA]</scope>
    <source>
        <strain evidence="4">cv. Finnish</strain>
    </source>
</reference>
<gene>
    <name evidence="3" type="ORF">ZOSMA_92G00310</name>
</gene>
<dbReference type="Pfam" id="PF01535">
    <property type="entry name" value="PPR"/>
    <property type="match status" value="2"/>
</dbReference>
<feature type="repeat" description="PPR" evidence="2">
    <location>
        <begin position="359"/>
        <end position="393"/>
    </location>
</feature>
<dbReference type="InterPro" id="IPR011990">
    <property type="entry name" value="TPR-like_helical_dom_sf"/>
</dbReference>
<dbReference type="Pfam" id="PF12854">
    <property type="entry name" value="PPR_1"/>
    <property type="match status" value="1"/>
</dbReference>
<dbReference type="PANTHER" id="PTHR47003:SF2">
    <property type="entry name" value="OS01G0970900 PROTEIN"/>
    <property type="match status" value="1"/>
</dbReference>
<keyword evidence="4" id="KW-1185">Reference proteome</keyword>
<dbReference type="Proteomes" id="UP000036987">
    <property type="component" value="Unassembled WGS sequence"/>
</dbReference>